<dbReference type="OrthoDB" id="1649088at2759"/>
<evidence type="ECO:0000256" key="6">
    <source>
        <dbReference type="ARBA" id="ARBA00022679"/>
    </source>
</evidence>
<dbReference type="KEGG" id="aaf:AURANDRAFT_2324"/>
<dbReference type="UniPathway" id="UPA00559"/>
<dbReference type="Gene3D" id="3.40.50.11840">
    <property type="entry name" value="Diphthamide synthesis DPH1/DPH2 domain 1"/>
    <property type="match status" value="1"/>
</dbReference>
<dbReference type="GO" id="GO:0017183">
    <property type="term" value="P:protein histidyl modification to diphthamide"/>
    <property type="evidence" value="ECO:0007669"/>
    <property type="project" value="UniProtKB-UniPathway"/>
</dbReference>
<accession>F0Y0L1</accession>
<organism evidence="16">
    <name type="scientific">Aureococcus anophagefferens</name>
    <name type="common">Harmful bloom alga</name>
    <dbReference type="NCBI Taxonomy" id="44056"/>
    <lineage>
        <taxon>Eukaryota</taxon>
        <taxon>Sar</taxon>
        <taxon>Stramenopiles</taxon>
        <taxon>Ochrophyta</taxon>
        <taxon>Pelagophyceae</taxon>
        <taxon>Pelagomonadales</taxon>
        <taxon>Pelagomonadaceae</taxon>
        <taxon>Aureococcus</taxon>
    </lineage>
</organism>
<comment type="pathway">
    <text evidence="2">Protein modification; peptidyl-diphthamide biosynthesis.</text>
</comment>
<evidence type="ECO:0000256" key="13">
    <source>
        <dbReference type="ARBA" id="ARBA00032789"/>
    </source>
</evidence>
<dbReference type="Proteomes" id="UP000002729">
    <property type="component" value="Unassembled WGS sequence"/>
</dbReference>
<dbReference type="SFLD" id="SFLDS00032">
    <property type="entry name" value="Radical_SAM_3-amino-3-carboxyp"/>
    <property type="match status" value="1"/>
</dbReference>
<dbReference type="eggNOG" id="KOG2648">
    <property type="taxonomic scope" value="Eukaryota"/>
</dbReference>
<dbReference type="EC" id="2.5.1.108" evidence="4"/>
<dbReference type="InterPro" id="IPR042263">
    <property type="entry name" value="DPH1/DPH2_1"/>
</dbReference>
<evidence type="ECO:0000313" key="15">
    <source>
        <dbReference type="EMBL" id="EGB11241.1"/>
    </source>
</evidence>
<keyword evidence="10" id="KW-0411">Iron-sulfur</keyword>
<evidence type="ECO:0000256" key="1">
    <source>
        <dbReference type="ARBA" id="ARBA00001966"/>
    </source>
</evidence>
<dbReference type="AlphaFoldDB" id="F0Y0L1"/>
<keyword evidence="7" id="KW-0949">S-adenosyl-L-methionine</keyword>
<evidence type="ECO:0000256" key="2">
    <source>
        <dbReference type="ARBA" id="ARBA00005156"/>
    </source>
</evidence>
<protein>
    <recommendedName>
        <fullName evidence="5">2-(3-amino-3-carboxypropyl)histidine synthase subunit 1</fullName>
        <ecNumber evidence="4">2.5.1.108</ecNumber>
    </recommendedName>
    <alternativeName>
        <fullName evidence="12">Diphthamide biosynthesis protein 1</fullName>
    </alternativeName>
    <alternativeName>
        <fullName evidence="13">Diphtheria toxin resistance protein 1</fullName>
    </alternativeName>
    <alternativeName>
        <fullName evidence="11">S-adenosyl-L-methionine:L-histidine 3-amino-3-carboxypropyltransferase 1</fullName>
    </alternativeName>
</protein>
<dbReference type="InterPro" id="IPR035435">
    <property type="entry name" value="DPH1/DPH2_euk_archaea"/>
</dbReference>
<evidence type="ECO:0000256" key="7">
    <source>
        <dbReference type="ARBA" id="ARBA00022691"/>
    </source>
</evidence>
<evidence type="ECO:0000256" key="4">
    <source>
        <dbReference type="ARBA" id="ARBA00012221"/>
    </source>
</evidence>
<dbReference type="Gene3D" id="3.40.50.11850">
    <property type="entry name" value="Diphthamide synthesis DPH1/DPH2 domain 2"/>
    <property type="match status" value="1"/>
</dbReference>
<sequence length="369" mass="39870">IPPEIAENPLLLAAIARSLPANYGFEVPKTIWRATEAKATCIALQLPEGLLLYANALADIVKEFCKARVVVLADVTYGACCVDDLTAKALGADFLVHYGHSCLVPMTVTGPLKSLYVFVEIGFDVDHLVGCVEAQFGTRAITAGEAGESRAAAARLALAGTIQFASGVERARGALESRGLSSLVPQQMPLSAGEVLGCTSPKLTARVDAIVFVADGRFHLESIMIHNPDVPAFRYDPYGKVLTRERYDVPRMRRLREAAVRDARAATRVGLVLGALGRQGSPDVLRRVKALLVARGISHFCLVLSEITADKLAIFDAHVDAWVQVACPRLSIDWGHAFSRPLLSSYEAHVAFGAEAWVDGHYPMDYYAK</sequence>
<dbReference type="InterPro" id="IPR042265">
    <property type="entry name" value="DPH1/DPH2_3"/>
</dbReference>
<feature type="non-terminal residue" evidence="15">
    <location>
        <position position="369"/>
    </location>
</feature>
<keyword evidence="8" id="KW-0479">Metal-binding</keyword>
<dbReference type="InterPro" id="IPR016435">
    <property type="entry name" value="DPH1/DPH2"/>
</dbReference>
<evidence type="ECO:0000256" key="8">
    <source>
        <dbReference type="ARBA" id="ARBA00022723"/>
    </source>
</evidence>
<dbReference type="PIRSF" id="PIRSF004967">
    <property type="entry name" value="DPH1"/>
    <property type="match status" value="1"/>
</dbReference>
<dbReference type="InterPro" id="IPR042264">
    <property type="entry name" value="DPH1/DPH2_2"/>
</dbReference>
<evidence type="ECO:0000256" key="5">
    <source>
        <dbReference type="ARBA" id="ARBA00021915"/>
    </source>
</evidence>
<dbReference type="GeneID" id="20219723"/>
<dbReference type="FunFam" id="3.40.50.11840:FF:000001">
    <property type="entry name" value="2-(3-amino-3-carboxypropyl)histidine synthase subunit 1"/>
    <property type="match status" value="1"/>
</dbReference>
<dbReference type="GO" id="GO:0046872">
    <property type="term" value="F:metal ion binding"/>
    <property type="evidence" value="ECO:0007669"/>
    <property type="project" value="UniProtKB-KW"/>
</dbReference>
<dbReference type="Pfam" id="PF01866">
    <property type="entry name" value="Diphthamide_syn"/>
    <property type="match status" value="1"/>
</dbReference>
<name>F0Y0L1_AURAN</name>
<dbReference type="RefSeq" id="XP_009033528.1">
    <property type="nucleotide sequence ID" value="XM_009035280.1"/>
</dbReference>
<evidence type="ECO:0000256" key="3">
    <source>
        <dbReference type="ARBA" id="ARBA00010173"/>
    </source>
</evidence>
<comment type="catalytic activity">
    <reaction evidence="14">
        <text>L-histidyl-[translation elongation factor 2] + S-adenosyl-L-methionine = 2-[(3S)-amino-3-carboxypropyl]-L-histidyl-[translation elongation factor 2] + S-methyl-5'-thioadenosine + H(+)</text>
        <dbReference type="Rhea" id="RHEA:36783"/>
        <dbReference type="Rhea" id="RHEA-COMP:9748"/>
        <dbReference type="Rhea" id="RHEA-COMP:9749"/>
        <dbReference type="ChEBI" id="CHEBI:15378"/>
        <dbReference type="ChEBI" id="CHEBI:17509"/>
        <dbReference type="ChEBI" id="CHEBI:29979"/>
        <dbReference type="ChEBI" id="CHEBI:59789"/>
        <dbReference type="ChEBI" id="CHEBI:73995"/>
        <dbReference type="EC" id="2.5.1.108"/>
    </reaction>
</comment>
<proteinExistence type="inferred from homology"/>
<evidence type="ECO:0000256" key="10">
    <source>
        <dbReference type="ARBA" id="ARBA00023014"/>
    </source>
</evidence>
<evidence type="ECO:0000256" key="14">
    <source>
        <dbReference type="ARBA" id="ARBA00048403"/>
    </source>
</evidence>
<dbReference type="OMA" id="PGQVLGC"/>
<comment type="similarity">
    <text evidence="3">Belongs to the DPH1/DPH2 family. DPH1 subfamily.</text>
</comment>
<evidence type="ECO:0000256" key="11">
    <source>
        <dbReference type="ARBA" id="ARBA00031690"/>
    </source>
</evidence>
<dbReference type="GO" id="GO:0090560">
    <property type="term" value="F:2-(3-amino-3-carboxypropyl)histidine synthase activity"/>
    <property type="evidence" value="ECO:0007669"/>
    <property type="project" value="UniProtKB-EC"/>
</dbReference>
<dbReference type="NCBIfam" id="TIGR00322">
    <property type="entry name" value="diphth2_R"/>
    <property type="match status" value="1"/>
</dbReference>
<keyword evidence="16" id="KW-1185">Reference proteome</keyword>
<dbReference type="Gene3D" id="3.40.50.11860">
    <property type="entry name" value="Diphthamide synthesis DPH1/DPH2 domain 3"/>
    <property type="match status" value="1"/>
</dbReference>
<dbReference type="GO" id="GO:0051536">
    <property type="term" value="F:iron-sulfur cluster binding"/>
    <property type="evidence" value="ECO:0007669"/>
    <property type="project" value="UniProtKB-KW"/>
</dbReference>
<reference evidence="15 16" key="1">
    <citation type="journal article" date="2011" name="Proc. Natl. Acad. Sci. U.S.A.">
        <title>Niche of harmful alga Aureococcus anophagefferens revealed through ecogenomics.</title>
        <authorList>
            <person name="Gobler C.J."/>
            <person name="Berry D.L."/>
            <person name="Dyhrman S.T."/>
            <person name="Wilhelm S.W."/>
            <person name="Salamov A."/>
            <person name="Lobanov A.V."/>
            <person name="Zhang Y."/>
            <person name="Collier J.L."/>
            <person name="Wurch L.L."/>
            <person name="Kustka A.B."/>
            <person name="Dill B.D."/>
            <person name="Shah M."/>
            <person name="VerBerkmoes N.C."/>
            <person name="Kuo A."/>
            <person name="Terry A."/>
            <person name="Pangilinan J."/>
            <person name="Lindquist E.A."/>
            <person name="Lucas S."/>
            <person name="Paulsen I.T."/>
            <person name="Hattenrath-Lehmann T.K."/>
            <person name="Talmage S.C."/>
            <person name="Walker E.A."/>
            <person name="Koch F."/>
            <person name="Burson A.M."/>
            <person name="Marcoval M.A."/>
            <person name="Tang Y.Z."/>
            <person name="Lecleir G.R."/>
            <person name="Coyne K.J."/>
            <person name="Berg G.M."/>
            <person name="Bertrand E.M."/>
            <person name="Saito M.A."/>
            <person name="Gladyshev V.N."/>
            <person name="Grigoriev I.V."/>
        </authorList>
    </citation>
    <scope>NUCLEOTIDE SEQUENCE [LARGE SCALE GENOMIC DNA]</scope>
    <source>
        <strain evidence="16">CCMP 1984</strain>
    </source>
</reference>
<comment type="cofactor">
    <cofactor evidence="1">
        <name>[4Fe-4S] cluster</name>
        <dbReference type="ChEBI" id="CHEBI:49883"/>
    </cofactor>
</comment>
<keyword evidence="9" id="KW-0408">Iron</keyword>
<feature type="non-terminal residue" evidence="15">
    <location>
        <position position="1"/>
    </location>
</feature>
<dbReference type="EMBL" id="GL833122">
    <property type="protein sequence ID" value="EGB11241.1"/>
    <property type="molecule type" value="Genomic_DNA"/>
</dbReference>
<dbReference type="FunCoup" id="F0Y0L1">
    <property type="interactions" value="335"/>
</dbReference>
<evidence type="ECO:0000256" key="9">
    <source>
        <dbReference type="ARBA" id="ARBA00023004"/>
    </source>
</evidence>
<keyword evidence="6" id="KW-0808">Transferase</keyword>
<dbReference type="PANTHER" id="PTHR10762">
    <property type="entry name" value="DIPHTHAMIDE BIOSYNTHESIS PROTEIN"/>
    <property type="match status" value="1"/>
</dbReference>
<gene>
    <name evidence="15" type="ORF">AURANDRAFT_2324</name>
</gene>
<dbReference type="FunFam" id="3.40.50.11850:FF:000002">
    <property type="entry name" value="2-(3-amino-3-carboxypropyl)histidine synthase subunit 1"/>
    <property type="match status" value="1"/>
</dbReference>
<evidence type="ECO:0000256" key="12">
    <source>
        <dbReference type="ARBA" id="ARBA00032574"/>
    </source>
</evidence>
<evidence type="ECO:0000313" key="16">
    <source>
        <dbReference type="Proteomes" id="UP000002729"/>
    </source>
</evidence>
<dbReference type="PANTHER" id="PTHR10762:SF1">
    <property type="entry name" value="2-(3-AMINO-3-CARBOXYPROPYL)HISTIDINE SYNTHASE SUBUNIT 1"/>
    <property type="match status" value="1"/>
</dbReference>
<dbReference type="InParanoid" id="F0Y0L1"/>
<dbReference type="FunFam" id="3.40.50.11860:FF:000002">
    <property type="entry name" value="2-(3-amino-3-carboxypropyl)histidine synthase subunit 1"/>
    <property type="match status" value="1"/>
</dbReference>